<dbReference type="VEuPathDB" id="FungiDB:PC110_g9896"/>
<accession>A0A329SE34</accession>
<reference evidence="1" key="2">
    <citation type="submission" date="2018-10" db="EMBL/GenBank/DDBJ databases">
        <title>Effector identification in a new, highly contiguous assembly of the strawberry crown rot pathogen Phytophthora cactorum.</title>
        <authorList>
            <person name="Armitage A.D."/>
            <person name="Nellist C.F."/>
            <person name="Bates H."/>
            <person name="Vickerstaff R.J."/>
            <person name="Harrison R.J."/>
        </authorList>
    </citation>
    <scope>NUCLEOTIDE SEQUENCE</scope>
    <source>
        <strain evidence="1">4040</strain>
    </source>
</reference>
<name>A0A329SE34_9STRA</name>
<proteinExistence type="predicted"/>
<keyword evidence="3" id="KW-1185">Reference proteome</keyword>
<evidence type="ECO:0000313" key="3">
    <source>
        <dbReference type="Proteomes" id="UP000251314"/>
    </source>
</evidence>
<organism evidence="2 3">
    <name type="scientific">Phytophthora cactorum</name>
    <dbReference type="NCBI Taxonomy" id="29920"/>
    <lineage>
        <taxon>Eukaryota</taxon>
        <taxon>Sar</taxon>
        <taxon>Stramenopiles</taxon>
        <taxon>Oomycota</taxon>
        <taxon>Peronosporomycetes</taxon>
        <taxon>Peronosporales</taxon>
        <taxon>Peronosporaceae</taxon>
        <taxon>Phytophthora</taxon>
    </lineage>
</organism>
<evidence type="ECO:0000313" key="1">
    <source>
        <dbReference type="EMBL" id="KAG2886808.1"/>
    </source>
</evidence>
<evidence type="ECO:0000313" key="2">
    <source>
        <dbReference type="EMBL" id="RAW33802.1"/>
    </source>
</evidence>
<protein>
    <submittedName>
        <fullName evidence="2">Uncharacterized protein</fullName>
    </submittedName>
</protein>
<sequence>MPFTAPGVKRCFERVLSTILPDPTPGDVVIHVTIEHLRAFFANEDPNHLWQIVRRLLPEEPCLFDIAGFDPRHTFLSVPRTRLALRCSGQTFMMTVPNQISDSHYGGVTTGYSLLSLRRVHEGSK</sequence>
<reference evidence="2 3" key="1">
    <citation type="submission" date="2018-01" db="EMBL/GenBank/DDBJ databases">
        <title>Draft genome of the strawberry crown rot pathogen Phytophthora cactorum.</title>
        <authorList>
            <person name="Armitage A.D."/>
            <person name="Lysoe E."/>
            <person name="Nellist C.F."/>
            <person name="Harrison R.J."/>
            <person name="Brurberg M.B."/>
        </authorList>
    </citation>
    <scope>NUCLEOTIDE SEQUENCE [LARGE SCALE GENOMIC DNA]</scope>
    <source>
        <strain evidence="2 3">10300</strain>
    </source>
</reference>
<dbReference type="EMBL" id="RCMK01001924">
    <property type="protein sequence ID" value="KAG2886808.1"/>
    <property type="molecule type" value="Genomic_DNA"/>
</dbReference>
<dbReference type="Proteomes" id="UP000736787">
    <property type="component" value="Unassembled WGS sequence"/>
</dbReference>
<gene>
    <name evidence="2" type="ORF">PC110_g9896</name>
    <name evidence="1" type="ORF">PC117_g25298</name>
</gene>
<dbReference type="EMBL" id="MJFZ01000225">
    <property type="protein sequence ID" value="RAW33802.1"/>
    <property type="molecule type" value="Genomic_DNA"/>
</dbReference>
<dbReference type="AlphaFoldDB" id="A0A329SE34"/>
<comment type="caution">
    <text evidence="2">The sequence shown here is derived from an EMBL/GenBank/DDBJ whole genome shotgun (WGS) entry which is preliminary data.</text>
</comment>
<dbReference type="Proteomes" id="UP000251314">
    <property type="component" value="Unassembled WGS sequence"/>
</dbReference>